<feature type="compositionally biased region" description="Acidic residues" evidence="1">
    <location>
        <begin position="94"/>
        <end position="107"/>
    </location>
</feature>
<feature type="region of interest" description="Disordered" evidence="1">
    <location>
        <begin position="1"/>
        <end position="29"/>
    </location>
</feature>
<dbReference type="AlphaFoldDB" id="A0A813FHQ3"/>
<dbReference type="OrthoDB" id="446802at2759"/>
<feature type="compositionally biased region" description="Low complexity" evidence="1">
    <location>
        <begin position="256"/>
        <end position="267"/>
    </location>
</feature>
<gene>
    <name evidence="2" type="ORF">PGLA1383_LOCUS31724</name>
    <name evidence="3" type="ORF">PGLA2088_LOCUS30752</name>
</gene>
<reference evidence="2" key="1">
    <citation type="submission" date="2021-02" db="EMBL/GenBank/DDBJ databases">
        <authorList>
            <person name="Dougan E. K."/>
            <person name="Rhodes N."/>
            <person name="Thang M."/>
            <person name="Chan C."/>
        </authorList>
    </citation>
    <scope>NUCLEOTIDE SEQUENCE</scope>
</reference>
<feature type="region of interest" description="Disordered" evidence="1">
    <location>
        <begin position="236"/>
        <end position="290"/>
    </location>
</feature>
<name>A0A813FHQ3_POLGL</name>
<evidence type="ECO:0000313" key="3">
    <source>
        <dbReference type="EMBL" id="CAE8698458.1"/>
    </source>
</evidence>
<feature type="compositionally biased region" description="Basic and acidic residues" evidence="1">
    <location>
        <begin position="9"/>
        <end position="23"/>
    </location>
</feature>
<feature type="compositionally biased region" description="Basic and acidic residues" evidence="1">
    <location>
        <begin position="183"/>
        <end position="196"/>
    </location>
</feature>
<dbReference type="Proteomes" id="UP000654075">
    <property type="component" value="Unassembled WGS sequence"/>
</dbReference>
<feature type="compositionally biased region" description="Basic and acidic residues" evidence="1">
    <location>
        <begin position="281"/>
        <end position="290"/>
    </location>
</feature>
<feature type="compositionally biased region" description="Polar residues" evidence="1">
    <location>
        <begin position="395"/>
        <end position="421"/>
    </location>
</feature>
<dbReference type="OMA" id="RWTIEME"/>
<comment type="caution">
    <text evidence="2">The sequence shown here is derived from an EMBL/GenBank/DDBJ whole genome shotgun (WGS) entry which is preliminary data.</text>
</comment>
<feature type="region of interest" description="Disordered" evidence="1">
    <location>
        <begin position="86"/>
        <end position="112"/>
    </location>
</feature>
<evidence type="ECO:0000256" key="1">
    <source>
        <dbReference type="SAM" id="MobiDB-lite"/>
    </source>
</evidence>
<proteinExistence type="predicted"/>
<dbReference type="Proteomes" id="UP000626109">
    <property type="component" value="Unassembled WGS sequence"/>
</dbReference>
<sequence length="421" mass="43941">MAAAAGEPAEEKATDREPAKADAQEPGTIDVSAAALASFRSAFSEVQDLSANEEGEGNEEALQAAKARLAFAMKAAMLAGVSEADLLAASAPPPEEEEDEAPEEPDDGVALRPGVRVEIFGLESEGGKALNGQVGTISEYVAEKERFQVHLGAGKFVSVRPANLKRSTLAEQSAPPAAAPKDPTQEDPIKSGDRVEVFGLESESGMKLNGRVGIAGEFVADKGRFKIELGSEEAVAVKPVNLKRRSPAPKKRSRSRSSSSSASSARAQRSKGKKGLTPEEVLEKLLKGEAKDADKARKSARSAGAEAAAAAAAAVMRDLLAEQAATAAAAASAPLKLGDRVEVYGLLSDTGCKLNGKTGLLTKWDPEKGRFQVELGMANVQSFRPENVRRAAKPNTPTEQPEYSAGAPTNYSGSTAGYTLL</sequence>
<keyword evidence="4" id="KW-1185">Reference proteome</keyword>
<accession>A0A813FHQ3</accession>
<feature type="compositionally biased region" description="Basic residues" evidence="1">
    <location>
        <begin position="241"/>
        <end position="255"/>
    </location>
</feature>
<dbReference type="EMBL" id="CAJNNV010025349">
    <property type="protein sequence ID" value="CAE8613987.1"/>
    <property type="molecule type" value="Genomic_DNA"/>
</dbReference>
<feature type="region of interest" description="Disordered" evidence="1">
    <location>
        <begin position="167"/>
        <end position="197"/>
    </location>
</feature>
<evidence type="ECO:0000313" key="2">
    <source>
        <dbReference type="EMBL" id="CAE8613987.1"/>
    </source>
</evidence>
<evidence type="ECO:0000313" key="4">
    <source>
        <dbReference type="Proteomes" id="UP000654075"/>
    </source>
</evidence>
<feature type="region of interest" description="Disordered" evidence="1">
    <location>
        <begin position="389"/>
        <end position="421"/>
    </location>
</feature>
<dbReference type="EMBL" id="CAJNNW010028971">
    <property type="protein sequence ID" value="CAE8698458.1"/>
    <property type="molecule type" value="Genomic_DNA"/>
</dbReference>
<organism evidence="2 4">
    <name type="scientific">Polarella glacialis</name>
    <name type="common">Dinoflagellate</name>
    <dbReference type="NCBI Taxonomy" id="89957"/>
    <lineage>
        <taxon>Eukaryota</taxon>
        <taxon>Sar</taxon>
        <taxon>Alveolata</taxon>
        <taxon>Dinophyceae</taxon>
        <taxon>Suessiales</taxon>
        <taxon>Suessiaceae</taxon>
        <taxon>Polarella</taxon>
    </lineage>
</organism>
<protein>
    <submittedName>
        <fullName evidence="2">Uncharacterized protein</fullName>
    </submittedName>
</protein>